<reference evidence="2" key="1">
    <citation type="submission" date="2023-07" db="EMBL/GenBank/DDBJ databases">
        <title>30 novel species of actinomycetes from the DSMZ collection.</title>
        <authorList>
            <person name="Nouioui I."/>
        </authorList>
    </citation>
    <scope>NUCLEOTIDE SEQUENCE [LARGE SCALE GENOMIC DNA]</scope>
    <source>
        <strain evidence="2">DSM 44917</strain>
    </source>
</reference>
<protein>
    <submittedName>
        <fullName evidence="1">Uncharacterized protein</fullName>
    </submittedName>
</protein>
<proteinExistence type="predicted"/>
<dbReference type="Proteomes" id="UP001183388">
    <property type="component" value="Unassembled WGS sequence"/>
</dbReference>
<gene>
    <name evidence="1" type="ORF">RM780_09785</name>
</gene>
<dbReference type="RefSeq" id="WP_311630194.1">
    <property type="nucleotide sequence ID" value="NZ_JAVREN010000010.1"/>
</dbReference>
<sequence length="135" mass="14970">MANTELLRATLRHIRAHPDAWIQIDYRRGRAGCFAYHAAMLAGGQLAHPAASIDRPSGDGSWPNHDPYLVCNRAARDLGFARDEVVHIADFARRALDLDDASARSLFSADNTLDDLERLVQIHDARRPGSSPESR</sequence>
<accession>A0ABU2L7E7</accession>
<dbReference type="EMBL" id="JAVREN010000010">
    <property type="protein sequence ID" value="MDT0307252.1"/>
    <property type="molecule type" value="Genomic_DNA"/>
</dbReference>
<evidence type="ECO:0000313" key="2">
    <source>
        <dbReference type="Proteomes" id="UP001183388"/>
    </source>
</evidence>
<keyword evidence="2" id="KW-1185">Reference proteome</keyword>
<organism evidence="1 2">
    <name type="scientific">Streptomyces boetiae</name>
    <dbReference type="NCBI Taxonomy" id="3075541"/>
    <lineage>
        <taxon>Bacteria</taxon>
        <taxon>Bacillati</taxon>
        <taxon>Actinomycetota</taxon>
        <taxon>Actinomycetes</taxon>
        <taxon>Kitasatosporales</taxon>
        <taxon>Streptomycetaceae</taxon>
        <taxon>Streptomyces</taxon>
    </lineage>
</organism>
<comment type="caution">
    <text evidence="1">The sequence shown here is derived from an EMBL/GenBank/DDBJ whole genome shotgun (WGS) entry which is preliminary data.</text>
</comment>
<evidence type="ECO:0000313" key="1">
    <source>
        <dbReference type="EMBL" id="MDT0307252.1"/>
    </source>
</evidence>
<name>A0ABU2L7E7_9ACTN</name>